<name>A0A0E3MUH2_ECOLX</name>
<accession>A0A0E3MUH2</accession>
<dbReference type="EMBL" id="KJ716874">
    <property type="protein sequence ID" value="AKA87294.1"/>
    <property type="molecule type" value="Genomic_DNA"/>
</dbReference>
<sequence length="62" mass="6890">MDDAQLDMGLRVDAVYRGREAFQAIRTGDQDVLKARFFSSVGTFSQNFAPSFSVSHIPSNSF</sequence>
<dbReference type="AlphaFoldDB" id="A0A0E3MUH2"/>
<geneLocation type="plasmid" evidence="1">
    <name>unnamed</name>
</geneLocation>
<proteinExistence type="predicted"/>
<reference evidence="1" key="1">
    <citation type="journal article" date="2015" name="Int. J. Med. Microbiol.">
        <title>Heterogenic virulence in a diarrheagenic Escherichia coli: evidence for an EPEC expressing heat-labile toxin of ETEC.</title>
        <authorList>
            <person name="Dutta S."/>
            <person name="Pazhani G.P."/>
            <person name="Nataro J.P."/>
            <person name="Ramamurthy T."/>
        </authorList>
    </citation>
    <scope>NUCLEOTIDE SEQUENCE</scope>
    <source>
        <strain evidence="1">639</strain>
        <plasmid evidence="1">unnamed</plasmid>
    </source>
</reference>
<evidence type="ECO:0000313" key="1">
    <source>
        <dbReference type="EMBL" id="AKA87294.1"/>
    </source>
</evidence>
<organism evidence="1">
    <name type="scientific">Escherichia coli</name>
    <dbReference type="NCBI Taxonomy" id="562"/>
    <lineage>
        <taxon>Bacteria</taxon>
        <taxon>Pseudomonadati</taxon>
        <taxon>Pseudomonadota</taxon>
        <taxon>Gammaproteobacteria</taxon>
        <taxon>Enterobacterales</taxon>
        <taxon>Enterobacteriaceae</taxon>
        <taxon>Escherichia</taxon>
    </lineage>
</organism>
<keyword evidence="1" id="KW-0614">Plasmid</keyword>
<protein>
    <submittedName>
        <fullName evidence="1">Uncharacterized protein</fullName>
    </submittedName>
</protein>